<accession>A2RWJ0</accession>
<evidence type="ECO:0000256" key="1">
    <source>
        <dbReference type="ARBA" id="ARBA00004651"/>
    </source>
</evidence>
<name>A2RWJ0_BURM9</name>
<feature type="transmembrane region" description="Helical" evidence="9">
    <location>
        <begin position="392"/>
        <end position="410"/>
    </location>
</feature>
<dbReference type="GO" id="GO:0005886">
    <property type="term" value="C:plasma membrane"/>
    <property type="evidence" value="ECO:0007669"/>
    <property type="project" value="UniProtKB-SubCell"/>
</dbReference>
<feature type="transmembrane region" description="Helical" evidence="9">
    <location>
        <begin position="490"/>
        <end position="510"/>
    </location>
</feature>
<keyword evidence="7 9" id="KW-0472">Membrane</keyword>
<feature type="transmembrane region" description="Helical" evidence="9">
    <location>
        <begin position="516"/>
        <end position="536"/>
    </location>
</feature>
<dbReference type="InterPro" id="IPR018093">
    <property type="entry name" value="BCCT_CS"/>
</dbReference>
<feature type="transmembrane region" description="Helical" evidence="9">
    <location>
        <begin position="130"/>
        <end position="153"/>
    </location>
</feature>
<comment type="similarity">
    <text evidence="2">Belongs to the BCCT transporter (TC 2.A.15) family.</text>
</comment>
<proteinExistence type="inferred from homology"/>
<dbReference type="GO" id="GO:0022857">
    <property type="term" value="F:transmembrane transporter activity"/>
    <property type="evidence" value="ECO:0007669"/>
    <property type="project" value="InterPro"/>
</dbReference>
<feature type="transmembrane region" description="Helical" evidence="9">
    <location>
        <begin position="187"/>
        <end position="207"/>
    </location>
</feature>
<keyword evidence="6 9" id="KW-1133">Transmembrane helix</keyword>
<protein>
    <submittedName>
        <fullName evidence="10">Transporter, betaine/carnitine/choline transporter (BCCT) family</fullName>
    </submittedName>
</protein>
<evidence type="ECO:0000256" key="3">
    <source>
        <dbReference type="ARBA" id="ARBA00022448"/>
    </source>
</evidence>
<dbReference type="NCBIfam" id="TIGR00842">
    <property type="entry name" value="bcct"/>
    <property type="match status" value="1"/>
</dbReference>
<evidence type="ECO:0000313" key="11">
    <source>
        <dbReference type="Proteomes" id="UP000002283"/>
    </source>
</evidence>
<dbReference type="PANTHER" id="PTHR30047">
    <property type="entry name" value="HIGH-AFFINITY CHOLINE TRANSPORT PROTEIN-RELATED"/>
    <property type="match status" value="1"/>
</dbReference>
<sequence>MLQFLHPRFARAAASALSVPLPRPRRPRRAPDASFSGDPPMPPSRSTPRTTLKPPVVVPSLAVIGALLAVCALRPNEAGALFGAAQQWIVERFDWFYVLAITTFLIFLVLIAASRFGNIKLGPDDAEPEFSFVSWTAMLFAAGMGIGLMYFGVGEPIQHYLSPPTAAGGTPAAAREAMLMSFFHWGLHAWATYGVMGLVLAYFGFRYNLPLTLRSGLYPVLREGVNGWIGHTVDAFALVGTVAGIAVTLGYGVLQLSAGLHTIAGWQTDTDTFRIGLVAVVVALAGLSAASGLDKGVRRLSELNLMLAFALLAFVVVAGPTSFLLRAIGDNIGEYLSKLVSLSFRTYAYEAPNDKGWFGGWTLLYWAWWVSWSPFVGMFIARISRGRTIRQFVIGVLLVPTAFNLVWMTAFGNSAIWLDTHAAAGALAQTATNVDALLFRFFDYLPLTQLLSVAAIVLIAVFFVTSADSGAFVIDAIATRGAPQSPVWQRLFWAAVLGVTASVLLVAGGLKALQALTLVAALPVALVMLALCYGLWRGLKADHAHYSQDMAPATSFWTGQHWRHRLSQILRHTSDADARQFIAQTVEPALRKVADELKAGGVDAHVARDDDDAVRLTVPAPAQRDFVYGARVSRKSAPAFRIREAAEPEPQREHVCEVLTFFADGRLGYDIEYLRGDEIIADVLRQYERYVSLAADTRTHLLNRAPEHAGPDGLSR</sequence>
<evidence type="ECO:0000256" key="9">
    <source>
        <dbReference type="SAM" id="Phobius"/>
    </source>
</evidence>
<comment type="subcellular location">
    <subcellularLocation>
        <location evidence="1">Cell membrane</location>
        <topology evidence="1">Multi-pass membrane protein</topology>
    </subcellularLocation>
</comment>
<feature type="transmembrane region" description="Helical" evidence="9">
    <location>
        <begin position="363"/>
        <end position="380"/>
    </location>
</feature>
<dbReference type="Proteomes" id="UP000002283">
    <property type="component" value="Chromosome II"/>
</dbReference>
<dbReference type="InterPro" id="IPR000060">
    <property type="entry name" value="BCCT_transptr"/>
</dbReference>
<gene>
    <name evidence="10" type="ordered locus">BMA10229_0234</name>
</gene>
<dbReference type="AlphaFoldDB" id="A2RWJ0"/>
<feature type="transmembrane region" description="Helical" evidence="9">
    <location>
        <begin position="273"/>
        <end position="293"/>
    </location>
</feature>
<dbReference type="KEGG" id="bml:BMA10229_0234"/>
<organism evidence="10 11">
    <name type="scientific">Burkholderia mallei (strain NCTC 10229)</name>
    <dbReference type="NCBI Taxonomy" id="412022"/>
    <lineage>
        <taxon>Bacteria</taxon>
        <taxon>Pseudomonadati</taxon>
        <taxon>Pseudomonadota</taxon>
        <taxon>Betaproteobacteria</taxon>
        <taxon>Burkholderiales</taxon>
        <taxon>Burkholderiaceae</taxon>
        <taxon>Burkholderia</taxon>
        <taxon>pseudomallei group</taxon>
    </lineage>
</organism>
<feature type="transmembrane region" description="Helical" evidence="9">
    <location>
        <begin position="228"/>
        <end position="253"/>
    </location>
</feature>
<evidence type="ECO:0000256" key="2">
    <source>
        <dbReference type="ARBA" id="ARBA00005658"/>
    </source>
</evidence>
<evidence type="ECO:0000256" key="4">
    <source>
        <dbReference type="ARBA" id="ARBA00022475"/>
    </source>
</evidence>
<dbReference type="PROSITE" id="PS01303">
    <property type="entry name" value="BCCT"/>
    <property type="match status" value="1"/>
</dbReference>
<keyword evidence="4" id="KW-1003">Cell membrane</keyword>
<dbReference type="HOGENOM" id="CLU_010118_3_1_4"/>
<evidence type="ECO:0000313" key="10">
    <source>
        <dbReference type="EMBL" id="ABN00592.1"/>
    </source>
</evidence>
<evidence type="ECO:0000256" key="7">
    <source>
        <dbReference type="ARBA" id="ARBA00023136"/>
    </source>
</evidence>
<keyword evidence="3" id="KW-0813">Transport</keyword>
<feature type="transmembrane region" description="Helical" evidence="9">
    <location>
        <begin position="305"/>
        <end position="328"/>
    </location>
</feature>
<evidence type="ECO:0000256" key="5">
    <source>
        <dbReference type="ARBA" id="ARBA00022692"/>
    </source>
</evidence>
<reference evidence="10 11" key="1">
    <citation type="submission" date="2007-01" db="EMBL/GenBank/DDBJ databases">
        <authorList>
            <person name="DeShazer D."/>
            <person name="Woods D.E."/>
            <person name="Nierman W.C."/>
        </authorList>
    </citation>
    <scope>NUCLEOTIDE SEQUENCE [LARGE SCALE GENOMIC DNA]</scope>
    <source>
        <strain evidence="10 11">NCTC 10229</strain>
    </source>
</reference>
<evidence type="ECO:0000256" key="6">
    <source>
        <dbReference type="ARBA" id="ARBA00022989"/>
    </source>
</evidence>
<feature type="transmembrane region" description="Helical" evidence="9">
    <location>
        <begin position="450"/>
        <end position="478"/>
    </location>
</feature>
<dbReference type="PANTHER" id="PTHR30047:SF7">
    <property type="entry name" value="HIGH-AFFINITY CHOLINE TRANSPORT PROTEIN"/>
    <property type="match status" value="1"/>
</dbReference>
<evidence type="ECO:0000256" key="8">
    <source>
        <dbReference type="SAM" id="MobiDB-lite"/>
    </source>
</evidence>
<feature type="region of interest" description="Disordered" evidence="8">
    <location>
        <begin position="21"/>
        <end position="52"/>
    </location>
</feature>
<keyword evidence="5 9" id="KW-0812">Transmembrane</keyword>
<dbReference type="EMBL" id="CP000545">
    <property type="protein sequence ID" value="ABN00592.1"/>
    <property type="molecule type" value="Genomic_DNA"/>
</dbReference>
<feature type="transmembrane region" description="Helical" evidence="9">
    <location>
        <begin position="95"/>
        <end position="118"/>
    </location>
</feature>
<dbReference type="Pfam" id="PF02028">
    <property type="entry name" value="BCCT"/>
    <property type="match status" value="1"/>
</dbReference>